<protein>
    <recommendedName>
        <fullName evidence="1">N-acetyltransferase domain-containing protein</fullName>
    </recommendedName>
</protein>
<evidence type="ECO:0000313" key="2">
    <source>
        <dbReference type="EMBL" id="GIE73024.1"/>
    </source>
</evidence>
<proteinExistence type="predicted"/>
<evidence type="ECO:0000313" key="3">
    <source>
        <dbReference type="Proteomes" id="UP000624709"/>
    </source>
</evidence>
<gene>
    <name evidence="2" type="ORF">Apa02nite_091320</name>
</gene>
<evidence type="ECO:0000259" key="1">
    <source>
        <dbReference type="PROSITE" id="PS51186"/>
    </source>
</evidence>
<comment type="caution">
    <text evidence="2">The sequence shown here is derived from an EMBL/GenBank/DDBJ whole genome shotgun (WGS) entry which is preliminary data.</text>
</comment>
<accession>A0ABQ4BQT3</accession>
<dbReference type="InterPro" id="IPR016181">
    <property type="entry name" value="Acyl_CoA_acyltransferase"/>
</dbReference>
<feature type="domain" description="N-acetyltransferase" evidence="1">
    <location>
        <begin position="2"/>
        <end position="175"/>
    </location>
</feature>
<dbReference type="PROSITE" id="PS51186">
    <property type="entry name" value="GNAT"/>
    <property type="match status" value="1"/>
</dbReference>
<dbReference type="Proteomes" id="UP000624709">
    <property type="component" value="Unassembled WGS sequence"/>
</dbReference>
<name>A0ABQ4BQT3_9ACTN</name>
<dbReference type="InterPro" id="IPR000182">
    <property type="entry name" value="GNAT_dom"/>
</dbReference>
<sequence length="175" mass="19743">MLTMRPAGPADEEPIAQMIRARSVWLRERGMPGWDEAADALAAQAAQPGFPVWVLIDADRVIGCTSLFEESPAWFWTEQERAEPAVFMATTVTDPAHAGQQIGCQVAWWVLDHAARTGKQWVRRGTTESGLVRYYRDVQGWHVVREKTRDGFTVTGLARRAQLMPNLHIAREMRS</sequence>
<keyword evidence="3" id="KW-1185">Reference proteome</keyword>
<dbReference type="RefSeq" id="WP_203830679.1">
    <property type="nucleotide sequence ID" value="NZ_BAAATY010000057.1"/>
</dbReference>
<dbReference type="EMBL" id="BOMS01000163">
    <property type="protein sequence ID" value="GIE73024.1"/>
    <property type="molecule type" value="Genomic_DNA"/>
</dbReference>
<reference evidence="2 3" key="1">
    <citation type="submission" date="2021-01" db="EMBL/GenBank/DDBJ databases">
        <title>Whole genome shotgun sequence of Actinoplanes palleronii NBRC 14916.</title>
        <authorList>
            <person name="Komaki H."/>
            <person name="Tamura T."/>
        </authorList>
    </citation>
    <scope>NUCLEOTIDE SEQUENCE [LARGE SCALE GENOMIC DNA]</scope>
    <source>
        <strain evidence="2 3">NBRC 14916</strain>
    </source>
</reference>
<dbReference type="Pfam" id="PF00583">
    <property type="entry name" value="Acetyltransf_1"/>
    <property type="match status" value="1"/>
</dbReference>
<dbReference type="SUPFAM" id="SSF55729">
    <property type="entry name" value="Acyl-CoA N-acyltransferases (Nat)"/>
    <property type="match status" value="1"/>
</dbReference>
<organism evidence="2 3">
    <name type="scientific">Actinoplanes palleronii</name>
    <dbReference type="NCBI Taxonomy" id="113570"/>
    <lineage>
        <taxon>Bacteria</taxon>
        <taxon>Bacillati</taxon>
        <taxon>Actinomycetota</taxon>
        <taxon>Actinomycetes</taxon>
        <taxon>Micromonosporales</taxon>
        <taxon>Micromonosporaceae</taxon>
        <taxon>Actinoplanes</taxon>
    </lineage>
</organism>
<dbReference type="Gene3D" id="3.40.630.30">
    <property type="match status" value="1"/>
</dbReference>